<accession>K6X160</accession>
<dbReference type="PROSITE" id="PS50887">
    <property type="entry name" value="GGDEF"/>
    <property type="match status" value="1"/>
</dbReference>
<keyword evidence="5" id="KW-1185">Reference proteome</keyword>
<comment type="cofactor">
    <cofactor evidence="1">
        <name>Mg(2+)</name>
        <dbReference type="ChEBI" id="CHEBI:18420"/>
    </cofactor>
</comment>
<evidence type="ECO:0000259" key="3">
    <source>
        <dbReference type="PROSITE" id="PS50887"/>
    </source>
</evidence>
<evidence type="ECO:0000256" key="1">
    <source>
        <dbReference type="ARBA" id="ARBA00001946"/>
    </source>
</evidence>
<dbReference type="FunFam" id="3.30.70.270:FF:000001">
    <property type="entry name" value="Diguanylate cyclase domain protein"/>
    <property type="match status" value="1"/>
</dbReference>
<dbReference type="Gene3D" id="3.30.70.270">
    <property type="match status" value="1"/>
</dbReference>
<dbReference type="CDD" id="cd01949">
    <property type="entry name" value="GGDEF"/>
    <property type="match status" value="1"/>
</dbReference>
<dbReference type="GO" id="GO:0052621">
    <property type="term" value="F:diguanylate cyclase activity"/>
    <property type="evidence" value="ECO:0007669"/>
    <property type="project" value="UniProtKB-EC"/>
</dbReference>
<dbReference type="NCBIfam" id="TIGR00254">
    <property type="entry name" value="GGDEF"/>
    <property type="match status" value="1"/>
</dbReference>
<evidence type="ECO:0000256" key="2">
    <source>
        <dbReference type="ARBA" id="ARBA00012528"/>
    </source>
</evidence>
<dbReference type="InterPro" id="IPR050469">
    <property type="entry name" value="Diguanylate_Cyclase"/>
</dbReference>
<dbReference type="SMART" id="SM00267">
    <property type="entry name" value="GGDEF"/>
    <property type="match status" value="1"/>
</dbReference>
<dbReference type="GO" id="GO:0005886">
    <property type="term" value="C:plasma membrane"/>
    <property type="evidence" value="ECO:0007669"/>
    <property type="project" value="TreeGrafter"/>
</dbReference>
<organism evidence="4 5">
    <name type="scientific">Aliiglaciecola lipolytica E3</name>
    <dbReference type="NCBI Taxonomy" id="1127673"/>
    <lineage>
        <taxon>Bacteria</taxon>
        <taxon>Pseudomonadati</taxon>
        <taxon>Pseudomonadota</taxon>
        <taxon>Gammaproteobacteria</taxon>
        <taxon>Alteromonadales</taxon>
        <taxon>Alteromonadaceae</taxon>
        <taxon>Aliiglaciecola</taxon>
    </lineage>
</organism>
<dbReference type="GO" id="GO:0043709">
    <property type="term" value="P:cell adhesion involved in single-species biofilm formation"/>
    <property type="evidence" value="ECO:0007669"/>
    <property type="project" value="TreeGrafter"/>
</dbReference>
<protein>
    <recommendedName>
        <fullName evidence="2">diguanylate cyclase</fullName>
        <ecNumber evidence="2">2.7.7.65</ecNumber>
    </recommendedName>
</protein>
<dbReference type="eggNOG" id="COG3706">
    <property type="taxonomic scope" value="Bacteria"/>
</dbReference>
<proteinExistence type="predicted"/>
<gene>
    <name evidence="4" type="ORF">GLIP_1746</name>
</gene>
<dbReference type="STRING" id="1127673.GLIP_1746"/>
<feature type="domain" description="GGDEF" evidence="3">
    <location>
        <begin position="170"/>
        <end position="297"/>
    </location>
</feature>
<evidence type="ECO:0000313" key="4">
    <source>
        <dbReference type="EMBL" id="GAC14379.1"/>
    </source>
</evidence>
<reference evidence="4 5" key="1">
    <citation type="journal article" date="2017" name="Antonie Van Leeuwenhoek">
        <title>Rhizobium rhizosphaerae sp. nov., a novel species isolated from rice rhizosphere.</title>
        <authorList>
            <person name="Zhao J.J."/>
            <person name="Zhang J."/>
            <person name="Zhang R.J."/>
            <person name="Zhang C.W."/>
            <person name="Yin H.Q."/>
            <person name="Zhang X.X."/>
        </authorList>
    </citation>
    <scope>NUCLEOTIDE SEQUENCE [LARGE SCALE GENOMIC DNA]</scope>
    <source>
        <strain evidence="4 5">E3</strain>
    </source>
</reference>
<dbReference type="Proteomes" id="UP000006334">
    <property type="component" value="Unassembled WGS sequence"/>
</dbReference>
<dbReference type="EC" id="2.7.7.65" evidence="2"/>
<evidence type="ECO:0000313" key="5">
    <source>
        <dbReference type="Proteomes" id="UP000006334"/>
    </source>
</evidence>
<dbReference type="Pfam" id="PF00990">
    <property type="entry name" value="GGDEF"/>
    <property type="match status" value="1"/>
</dbReference>
<dbReference type="AlphaFoldDB" id="K6X160"/>
<dbReference type="EMBL" id="BAEN01000036">
    <property type="protein sequence ID" value="GAC14379.1"/>
    <property type="molecule type" value="Genomic_DNA"/>
</dbReference>
<dbReference type="InterPro" id="IPR029787">
    <property type="entry name" value="Nucleotide_cyclase"/>
</dbReference>
<sequence>MEHMTQLYDTALNDSNLFSTDPYKGGLSQHESHQVMQQLASSIDLHKLSSVFYRQLKAKLNLDALTINFSDGLVSLGEAASSNNIKTLDQVNQHTIFATLVYSFSKVLSLREAAILNELHRLFKYPLKNALEFHSIKQLALKDHLTSLGNRAHYQESVARLLSQAKRNGEGFGLLVIDMDKFKNINDTYGHQEGDKVLMATADVLRQSLRDTDYAFRFGGDEFCCLLPGGDSATNGLIAKRIQRLMTECSILAKHHISCSIGSAVYQFSDCENSIFNRADKALYIAKQNGKNCYNAA</sequence>
<dbReference type="GO" id="GO:1902201">
    <property type="term" value="P:negative regulation of bacterial-type flagellum-dependent cell motility"/>
    <property type="evidence" value="ECO:0007669"/>
    <property type="project" value="TreeGrafter"/>
</dbReference>
<dbReference type="InterPro" id="IPR043128">
    <property type="entry name" value="Rev_trsase/Diguanyl_cyclase"/>
</dbReference>
<dbReference type="InterPro" id="IPR000160">
    <property type="entry name" value="GGDEF_dom"/>
</dbReference>
<name>K6X160_9ALTE</name>
<dbReference type="SUPFAM" id="SSF55073">
    <property type="entry name" value="Nucleotide cyclase"/>
    <property type="match status" value="1"/>
</dbReference>
<comment type="caution">
    <text evidence="4">The sequence shown here is derived from an EMBL/GenBank/DDBJ whole genome shotgun (WGS) entry which is preliminary data.</text>
</comment>
<dbReference type="PANTHER" id="PTHR45138:SF6">
    <property type="entry name" value="DIGUANYLATE CYCLASE DGCN"/>
    <property type="match status" value="1"/>
</dbReference>
<dbReference type="PANTHER" id="PTHR45138">
    <property type="entry name" value="REGULATORY COMPONENTS OF SENSORY TRANSDUCTION SYSTEM"/>
    <property type="match status" value="1"/>
</dbReference>